<accession>A0A1L9S5T0</accession>
<name>A0A1L9S5T0_9EURO</name>
<sequence length="176" mass="19978">MGDVFEMITCRSSGISSTQPSAALRTRHLDRVKHGRSTLYQIPHAPTRTSPFLYYTPDSPKTGERHRCLDPVLQQVQTLQFGYRGTVEYHLRCKPLDFVIAYQWTYTTPSSQATGVCRITSVSREIIVGAIFVRDSAERQAYEIDAFFHVKRQVMSNVIYLGAGMHISYGKHCKVS</sequence>
<reference evidence="2" key="1">
    <citation type="journal article" date="2017" name="Genome Biol.">
        <title>Comparative genomics reveals high biological diversity and specific adaptations in the industrially and medically important fungal genus Aspergillus.</title>
        <authorList>
            <person name="de Vries R.P."/>
            <person name="Riley R."/>
            <person name="Wiebenga A."/>
            <person name="Aguilar-Osorio G."/>
            <person name="Amillis S."/>
            <person name="Uchima C.A."/>
            <person name="Anderluh G."/>
            <person name="Asadollahi M."/>
            <person name="Askin M."/>
            <person name="Barry K."/>
            <person name="Battaglia E."/>
            <person name="Bayram O."/>
            <person name="Benocci T."/>
            <person name="Braus-Stromeyer S.A."/>
            <person name="Caldana C."/>
            <person name="Canovas D."/>
            <person name="Cerqueira G.C."/>
            <person name="Chen F."/>
            <person name="Chen W."/>
            <person name="Choi C."/>
            <person name="Clum A."/>
            <person name="Dos Santos R.A."/>
            <person name="Damasio A.R."/>
            <person name="Diallinas G."/>
            <person name="Emri T."/>
            <person name="Fekete E."/>
            <person name="Flipphi M."/>
            <person name="Freyberg S."/>
            <person name="Gallo A."/>
            <person name="Gournas C."/>
            <person name="Habgood R."/>
            <person name="Hainaut M."/>
            <person name="Harispe M.L."/>
            <person name="Henrissat B."/>
            <person name="Hilden K.S."/>
            <person name="Hope R."/>
            <person name="Hossain A."/>
            <person name="Karabika E."/>
            <person name="Karaffa L."/>
            <person name="Karanyi Z."/>
            <person name="Krasevec N."/>
            <person name="Kuo A."/>
            <person name="Kusch H."/>
            <person name="LaButti K."/>
            <person name="Lagendijk E.L."/>
            <person name="Lapidus A."/>
            <person name="Levasseur A."/>
            <person name="Lindquist E."/>
            <person name="Lipzen A."/>
            <person name="Logrieco A.F."/>
            <person name="MacCabe A."/>
            <person name="Maekelae M.R."/>
            <person name="Malavazi I."/>
            <person name="Melin P."/>
            <person name="Meyer V."/>
            <person name="Mielnichuk N."/>
            <person name="Miskei M."/>
            <person name="Molnar A.P."/>
            <person name="Mule G."/>
            <person name="Ngan C.Y."/>
            <person name="Orejas M."/>
            <person name="Orosz E."/>
            <person name="Ouedraogo J.P."/>
            <person name="Overkamp K.M."/>
            <person name="Park H.-S."/>
            <person name="Perrone G."/>
            <person name="Piumi F."/>
            <person name="Punt P.J."/>
            <person name="Ram A.F."/>
            <person name="Ramon A."/>
            <person name="Rauscher S."/>
            <person name="Record E."/>
            <person name="Riano-Pachon D.M."/>
            <person name="Robert V."/>
            <person name="Roehrig J."/>
            <person name="Ruller R."/>
            <person name="Salamov A."/>
            <person name="Salih N.S."/>
            <person name="Samson R.A."/>
            <person name="Sandor E."/>
            <person name="Sanguinetti M."/>
            <person name="Schuetze T."/>
            <person name="Sepcic K."/>
            <person name="Shelest E."/>
            <person name="Sherlock G."/>
            <person name="Sophianopoulou V."/>
            <person name="Squina F.M."/>
            <person name="Sun H."/>
            <person name="Susca A."/>
            <person name="Todd R.B."/>
            <person name="Tsang A."/>
            <person name="Unkles S.E."/>
            <person name="van de Wiele N."/>
            <person name="van Rossen-Uffink D."/>
            <person name="Oliveira J.V."/>
            <person name="Vesth T.C."/>
            <person name="Visser J."/>
            <person name="Yu J.-H."/>
            <person name="Zhou M."/>
            <person name="Andersen M.R."/>
            <person name="Archer D.B."/>
            <person name="Baker S.E."/>
            <person name="Benoit I."/>
            <person name="Brakhage A.A."/>
            <person name="Braus G.H."/>
            <person name="Fischer R."/>
            <person name="Frisvad J.C."/>
            <person name="Goldman G.H."/>
            <person name="Houbraken J."/>
            <person name="Oakley B."/>
            <person name="Pocsi I."/>
            <person name="Scazzocchio C."/>
            <person name="Seiboth B."/>
            <person name="vanKuyk P.A."/>
            <person name="Wortman J."/>
            <person name="Dyer P.S."/>
            <person name="Grigoriev I.V."/>
        </authorList>
    </citation>
    <scope>NUCLEOTIDE SEQUENCE [LARGE SCALE GENOMIC DNA]</scope>
    <source>
        <strain evidence="2">CBS 506.65</strain>
    </source>
</reference>
<dbReference type="GeneID" id="34608947"/>
<evidence type="ECO:0000313" key="1">
    <source>
        <dbReference type="EMBL" id="OJJ42526.1"/>
    </source>
</evidence>
<dbReference type="VEuPathDB" id="FungiDB:ASPZODRAFT_1303261"/>
<dbReference type="EMBL" id="KV878358">
    <property type="protein sequence ID" value="OJJ42526.1"/>
    <property type="molecule type" value="Genomic_DNA"/>
</dbReference>
<dbReference type="Proteomes" id="UP000184188">
    <property type="component" value="Unassembled WGS sequence"/>
</dbReference>
<evidence type="ECO:0000313" key="2">
    <source>
        <dbReference type="Proteomes" id="UP000184188"/>
    </source>
</evidence>
<dbReference type="RefSeq" id="XP_022577036.1">
    <property type="nucleotide sequence ID" value="XM_022722482.1"/>
</dbReference>
<organism evidence="1 2">
    <name type="scientific">Penicilliopsis zonata CBS 506.65</name>
    <dbReference type="NCBI Taxonomy" id="1073090"/>
    <lineage>
        <taxon>Eukaryota</taxon>
        <taxon>Fungi</taxon>
        <taxon>Dikarya</taxon>
        <taxon>Ascomycota</taxon>
        <taxon>Pezizomycotina</taxon>
        <taxon>Eurotiomycetes</taxon>
        <taxon>Eurotiomycetidae</taxon>
        <taxon>Eurotiales</taxon>
        <taxon>Aspergillaceae</taxon>
        <taxon>Penicilliopsis</taxon>
    </lineage>
</organism>
<gene>
    <name evidence="1" type="ORF">ASPZODRAFT_1303261</name>
</gene>
<proteinExistence type="predicted"/>
<dbReference type="AlphaFoldDB" id="A0A1L9S5T0"/>
<keyword evidence="2" id="KW-1185">Reference proteome</keyword>
<protein>
    <submittedName>
        <fullName evidence="1">Uncharacterized protein</fullName>
    </submittedName>
</protein>